<keyword evidence="6" id="KW-1185">Reference proteome</keyword>
<evidence type="ECO:0000256" key="3">
    <source>
        <dbReference type="ARBA" id="ARBA00022840"/>
    </source>
</evidence>
<evidence type="ECO:0000256" key="1">
    <source>
        <dbReference type="ARBA" id="ARBA00022598"/>
    </source>
</evidence>
<accession>A0A2C7A9P8</accession>
<dbReference type="Pfam" id="PF00152">
    <property type="entry name" value="tRNA-synt_2"/>
    <property type="match status" value="1"/>
</dbReference>
<dbReference type="Gene3D" id="3.30.930.10">
    <property type="entry name" value="Bira Bifunctional Protein, Domain 2"/>
    <property type="match status" value="1"/>
</dbReference>
<dbReference type="RefSeq" id="WP_099093527.1">
    <property type="nucleotide sequence ID" value="NZ_PDNU01000001.1"/>
</dbReference>
<dbReference type="InterPro" id="IPR006195">
    <property type="entry name" value="aa-tRNA-synth_II"/>
</dbReference>
<reference evidence="5 6" key="1">
    <citation type="submission" date="2017-10" db="EMBL/GenBank/DDBJ databases">
        <authorList>
            <person name="Banno H."/>
            <person name="Chua N.-H."/>
        </authorList>
    </citation>
    <scope>NUCLEOTIDE SEQUENCE [LARGE SCALE GENOMIC DNA]</scope>
    <source>
        <strain evidence="5 6">YW11</strain>
    </source>
</reference>
<dbReference type="PRINTS" id="PR00982">
    <property type="entry name" value="TRNASYNTHLYS"/>
</dbReference>
<feature type="domain" description="Aminoacyl-transfer RNA synthetases class-II family profile" evidence="4">
    <location>
        <begin position="31"/>
        <end position="351"/>
    </location>
</feature>
<name>A0A2C7A9P8_9PROT</name>
<dbReference type="OrthoDB" id="9801152at2"/>
<dbReference type="SUPFAM" id="SSF55681">
    <property type="entry name" value="Class II aaRS and biotin synthetases"/>
    <property type="match status" value="1"/>
</dbReference>
<evidence type="ECO:0000259" key="4">
    <source>
        <dbReference type="PROSITE" id="PS50862"/>
    </source>
</evidence>
<evidence type="ECO:0000313" key="5">
    <source>
        <dbReference type="EMBL" id="PHK96838.1"/>
    </source>
</evidence>
<dbReference type="EMBL" id="PDNU01000001">
    <property type="protein sequence ID" value="PHK96838.1"/>
    <property type="molecule type" value="Genomic_DNA"/>
</dbReference>
<dbReference type="GO" id="GO:0004824">
    <property type="term" value="F:lysine-tRNA ligase activity"/>
    <property type="evidence" value="ECO:0007669"/>
    <property type="project" value="InterPro"/>
</dbReference>
<keyword evidence="2" id="KW-0547">Nucleotide-binding</keyword>
<dbReference type="GO" id="GO:0000049">
    <property type="term" value="F:tRNA binding"/>
    <property type="evidence" value="ECO:0007669"/>
    <property type="project" value="TreeGrafter"/>
</dbReference>
<sequence length="358" mass="39301">MPDPASQPHRPAWHPESLARRLPVLRRRAGLMAQTRAFFAARGYTEVETPALVPAPGMEVHLAAFRSEFRPMLGEGGFPLWLRTSPELAIKRLLVAGCGPVFELARVWRNGEVSPRHSPEFTMLEWYRPGATLDALMDETEDFCRAVLPPRIAWEGVETDLGQPFERLTVAEAFRRHAGGLDILSTLDAAGEGDAAALHAAARGAGISPREGENWEDLFFRILLERVEPAIGRGRATFLTHWPAPQAALARRDPADPRAALRFELFMAGIELANAFDELTDAEEQAARFARDLAERQRLYGEGWPVDADFLAALARGMPPTAGIALGFDRLAMLAAGADSVADTLWLGGWPYPPGPRS</sequence>
<dbReference type="InterPro" id="IPR004364">
    <property type="entry name" value="Aa-tRNA-synt_II"/>
</dbReference>
<evidence type="ECO:0000313" key="6">
    <source>
        <dbReference type="Proteomes" id="UP000223527"/>
    </source>
</evidence>
<dbReference type="PANTHER" id="PTHR42918:SF6">
    <property type="entry name" value="ELONGATION FACTOR P--(R)-BETA-LYSINE LIGASE"/>
    <property type="match status" value="1"/>
</dbReference>
<keyword evidence="3" id="KW-0067">ATP-binding</keyword>
<dbReference type="PANTHER" id="PTHR42918">
    <property type="entry name" value="LYSYL-TRNA SYNTHETASE"/>
    <property type="match status" value="1"/>
</dbReference>
<comment type="caution">
    <text evidence="5">The sequence shown here is derived from an EMBL/GenBank/DDBJ whole genome shotgun (WGS) entry which is preliminary data.</text>
</comment>
<dbReference type="PROSITE" id="PS50862">
    <property type="entry name" value="AA_TRNA_LIGASE_II"/>
    <property type="match status" value="1"/>
</dbReference>
<dbReference type="GO" id="GO:0006430">
    <property type="term" value="P:lysyl-tRNA aminoacylation"/>
    <property type="evidence" value="ECO:0007669"/>
    <property type="project" value="InterPro"/>
</dbReference>
<dbReference type="NCBIfam" id="TIGR00462">
    <property type="entry name" value="genX"/>
    <property type="match status" value="1"/>
</dbReference>
<keyword evidence="1" id="KW-0436">Ligase</keyword>
<dbReference type="GO" id="GO:0005829">
    <property type="term" value="C:cytosol"/>
    <property type="evidence" value="ECO:0007669"/>
    <property type="project" value="TreeGrafter"/>
</dbReference>
<gene>
    <name evidence="5" type="ORF">CR162_00215</name>
</gene>
<dbReference type="Proteomes" id="UP000223527">
    <property type="component" value="Unassembled WGS sequence"/>
</dbReference>
<dbReference type="InterPro" id="IPR045864">
    <property type="entry name" value="aa-tRNA-synth_II/BPL/LPL"/>
</dbReference>
<dbReference type="InterPro" id="IPR004525">
    <property type="entry name" value="EpmA"/>
</dbReference>
<proteinExistence type="predicted"/>
<evidence type="ECO:0000256" key="2">
    <source>
        <dbReference type="ARBA" id="ARBA00022741"/>
    </source>
</evidence>
<dbReference type="AlphaFoldDB" id="A0A2C7A9P8"/>
<dbReference type="InterPro" id="IPR018149">
    <property type="entry name" value="Lys-tRNA-synth_II_C"/>
</dbReference>
<protein>
    <submittedName>
        <fullName evidence="5">EF-P lysine aminoacylase GenX</fullName>
    </submittedName>
</protein>
<organism evidence="5 6">
    <name type="scientific">Teichococcus rhizosphaerae</name>
    <dbReference type="NCBI Taxonomy" id="1335062"/>
    <lineage>
        <taxon>Bacteria</taxon>
        <taxon>Pseudomonadati</taxon>
        <taxon>Pseudomonadota</taxon>
        <taxon>Alphaproteobacteria</taxon>
        <taxon>Acetobacterales</taxon>
        <taxon>Roseomonadaceae</taxon>
        <taxon>Roseomonas</taxon>
    </lineage>
</organism>
<dbReference type="NCBIfam" id="NF006828">
    <property type="entry name" value="PRK09350.1"/>
    <property type="match status" value="1"/>
</dbReference>
<dbReference type="GO" id="GO:0005524">
    <property type="term" value="F:ATP binding"/>
    <property type="evidence" value="ECO:0007669"/>
    <property type="project" value="UniProtKB-KW"/>
</dbReference>